<evidence type="ECO:0000313" key="2">
    <source>
        <dbReference type="Proteomes" id="UP001064632"/>
    </source>
</evidence>
<sequence>MKLIPDPTGRFAQRPFYEGNELDIECERTMGGFLRSLYGKVSFPVSTDDLTKLIEQHVSDFDSYADLTAAYGDGVEGVTEFLPRQRPTVRIHQDLTNDAARENRLRTTLTHELGHVLFHTWLFDQRAGGGLFPSAPRNDDKQVCKRENILDAPQVDWMEWQAGHACGALLMPASHVRRLAKEVAIQTPPPSFGDLVVDSTYGRALVQAMCARFQVSSDAAQVRAHRLKLLARIDFALRI</sequence>
<protein>
    <submittedName>
        <fullName evidence="1">ImmA/IrrE family metallo-endopeptidase</fullName>
    </submittedName>
</protein>
<keyword evidence="2" id="KW-1185">Reference proteome</keyword>
<reference evidence="1" key="1">
    <citation type="submission" date="2022-09" db="EMBL/GenBank/DDBJ databases">
        <title>Tahibacter sp. nov., isolated from a fresh water.</title>
        <authorList>
            <person name="Baek J.H."/>
            <person name="Lee J.K."/>
            <person name="Kim J.M."/>
            <person name="Jeon C.O."/>
        </authorList>
    </citation>
    <scope>NUCLEOTIDE SEQUENCE</scope>
    <source>
        <strain evidence="1">W38</strain>
    </source>
</reference>
<dbReference type="EMBL" id="CP104694">
    <property type="protein sequence ID" value="UXI66127.1"/>
    <property type="molecule type" value="Genomic_DNA"/>
</dbReference>
<dbReference type="RefSeq" id="WP_261693112.1">
    <property type="nucleotide sequence ID" value="NZ_CP104694.1"/>
</dbReference>
<organism evidence="1 2">
    <name type="scientific">Tahibacter amnicola</name>
    <dbReference type="NCBI Taxonomy" id="2976241"/>
    <lineage>
        <taxon>Bacteria</taxon>
        <taxon>Pseudomonadati</taxon>
        <taxon>Pseudomonadota</taxon>
        <taxon>Gammaproteobacteria</taxon>
        <taxon>Lysobacterales</taxon>
        <taxon>Rhodanobacteraceae</taxon>
        <taxon>Tahibacter</taxon>
    </lineage>
</organism>
<name>A0ABY6B996_9GAMM</name>
<dbReference type="Proteomes" id="UP001064632">
    <property type="component" value="Chromosome"/>
</dbReference>
<accession>A0ABY6B996</accession>
<proteinExistence type="predicted"/>
<gene>
    <name evidence="1" type="ORF">N4264_15370</name>
</gene>
<evidence type="ECO:0000313" key="1">
    <source>
        <dbReference type="EMBL" id="UXI66127.1"/>
    </source>
</evidence>